<evidence type="ECO:0000256" key="5">
    <source>
        <dbReference type="ARBA" id="ARBA00036320"/>
    </source>
</evidence>
<dbReference type="FunFam" id="2.40.10.10:FF:000002">
    <property type="entry name" value="Transmembrane protease serine"/>
    <property type="match status" value="1"/>
</dbReference>
<comment type="catalytic activity">
    <reaction evidence="5">
        <text>Preferential cleavage: Arg-|-Xaa, Lys-|-Xaa.</text>
        <dbReference type="EC" id="3.4.21.4"/>
    </reaction>
</comment>
<dbReference type="PANTHER" id="PTHR24271">
    <property type="entry name" value="KALLIKREIN-RELATED"/>
    <property type="match status" value="1"/>
</dbReference>
<protein>
    <recommendedName>
        <fullName evidence="6">trypsin</fullName>
        <ecNumber evidence="6">3.4.21.4</ecNumber>
    </recommendedName>
</protein>
<organism evidence="10 11">
    <name type="scientific">Parambassis ranga</name>
    <name type="common">Indian glassy fish</name>
    <dbReference type="NCBI Taxonomy" id="210632"/>
    <lineage>
        <taxon>Eukaryota</taxon>
        <taxon>Metazoa</taxon>
        <taxon>Chordata</taxon>
        <taxon>Craniata</taxon>
        <taxon>Vertebrata</taxon>
        <taxon>Euteleostomi</taxon>
        <taxon>Actinopterygii</taxon>
        <taxon>Neopterygii</taxon>
        <taxon>Teleostei</taxon>
        <taxon>Neoteleostei</taxon>
        <taxon>Acanthomorphata</taxon>
        <taxon>Ovalentaria</taxon>
        <taxon>Ambassidae</taxon>
        <taxon>Parambassis</taxon>
    </lineage>
</organism>
<feature type="domain" description="Peptidase S1" evidence="9">
    <location>
        <begin position="20"/>
        <end position="241"/>
    </location>
</feature>
<evidence type="ECO:0000313" key="11">
    <source>
        <dbReference type="RefSeq" id="XP_028259717.1"/>
    </source>
</evidence>
<dbReference type="InterPro" id="IPR018114">
    <property type="entry name" value="TRYPSIN_HIS"/>
</dbReference>
<dbReference type="Gene3D" id="2.40.10.10">
    <property type="entry name" value="Trypsin-like serine proteases"/>
    <property type="match status" value="3"/>
</dbReference>
<dbReference type="InterPro" id="IPR009003">
    <property type="entry name" value="Peptidase_S1_PA"/>
</dbReference>
<comment type="similarity">
    <text evidence="4">Belongs to the peptidase S1 family. CLIP subfamily.</text>
</comment>
<dbReference type="EC" id="3.4.21.4" evidence="6"/>
<keyword evidence="3" id="KW-1015">Disulfide bond</keyword>
<sequence length="523" mass="56585">MVVTFLLLLFFVISADGSRIVGGRESAPHSRPYMASLQSRGRNFCGGALVRADFVVTAAHCDSSGPYTVVLGAHSLSASEPTKQEFSVIRSIPHPAYDGDMNDIMLLKLNGSAQLSEAVQVIALKSGRLRTGSQCVTAGWGDVGDNRTLATKLQEVGVTTLSQQECRKRWGQVPISRTMVCGVGAHTLQGFCSGDSGGPLVCDRAAAGVVSFSGRRCGDPKTPDVYTRISSFTDWITEVLRSNAVGVGVLLVNCKLMSYCPSVPERQVHCLAAIMHSLHIYLPFLVLTCFGWLALGSVIINGQKAAENSMMYMVSVQHNEHHVCGGFLITEEYVVTAAHCDQPPTHLTVVIGTHNLKKTEKTELKVFQKYKHPNYKNVGMGDDIMLLKLSSKVQLGNGVQIIQLPHSEITIKENEICQVAGWGMTSTNSRPVDELRVVDVSVISREVCAEMWPGLPENVICAGGYKTTKGFCQGDSGGPLVCKGMAVGVVSFNKHANCAYPDVPNVYTDVSKYLSWIDGILRQ</sequence>
<proteinExistence type="inferred from homology"/>
<dbReference type="PROSITE" id="PS00134">
    <property type="entry name" value="TRYPSIN_HIS"/>
    <property type="match status" value="2"/>
</dbReference>
<dbReference type="GeneID" id="114434596"/>
<evidence type="ECO:0000256" key="8">
    <source>
        <dbReference type="SAM" id="SignalP"/>
    </source>
</evidence>
<dbReference type="Pfam" id="PF00089">
    <property type="entry name" value="Trypsin"/>
    <property type="match status" value="2"/>
</dbReference>
<name>A0A6P7I9Z9_9TELE</name>
<dbReference type="RefSeq" id="XP_028259717.1">
    <property type="nucleotide sequence ID" value="XM_028403916.1"/>
</dbReference>
<evidence type="ECO:0000256" key="4">
    <source>
        <dbReference type="ARBA" id="ARBA00024195"/>
    </source>
</evidence>
<dbReference type="Proteomes" id="UP000515145">
    <property type="component" value="Chromosome 4"/>
</dbReference>
<dbReference type="GO" id="GO:0006508">
    <property type="term" value="P:proteolysis"/>
    <property type="evidence" value="ECO:0007669"/>
    <property type="project" value="InterPro"/>
</dbReference>
<dbReference type="GO" id="GO:0004252">
    <property type="term" value="F:serine-type endopeptidase activity"/>
    <property type="evidence" value="ECO:0007669"/>
    <property type="project" value="UniProtKB-EC"/>
</dbReference>
<evidence type="ECO:0000256" key="6">
    <source>
        <dbReference type="ARBA" id="ARBA00038868"/>
    </source>
</evidence>
<dbReference type="InterPro" id="IPR001254">
    <property type="entry name" value="Trypsin_dom"/>
</dbReference>
<dbReference type="InterPro" id="IPR043504">
    <property type="entry name" value="Peptidase_S1_PA_chymotrypsin"/>
</dbReference>
<evidence type="ECO:0000259" key="9">
    <source>
        <dbReference type="PROSITE" id="PS50240"/>
    </source>
</evidence>
<comment type="subcellular location">
    <subcellularLocation>
        <location evidence="1">Secreted</location>
        <location evidence="1">Extracellular space</location>
    </subcellularLocation>
</comment>
<keyword evidence="2" id="KW-0865">Zymogen</keyword>
<keyword evidence="7" id="KW-1133">Transmembrane helix</keyword>
<feature type="chain" id="PRO_5027951883" description="trypsin" evidence="8">
    <location>
        <begin position="18"/>
        <end position="523"/>
    </location>
</feature>
<feature type="transmembrane region" description="Helical" evidence="7">
    <location>
        <begin position="280"/>
        <end position="301"/>
    </location>
</feature>
<dbReference type="SUPFAM" id="SSF50494">
    <property type="entry name" value="Trypsin-like serine proteases"/>
    <property type="match status" value="2"/>
</dbReference>
<evidence type="ECO:0000313" key="10">
    <source>
        <dbReference type="Proteomes" id="UP000515145"/>
    </source>
</evidence>
<evidence type="ECO:0000256" key="3">
    <source>
        <dbReference type="ARBA" id="ARBA00023157"/>
    </source>
</evidence>
<evidence type="ECO:0000256" key="2">
    <source>
        <dbReference type="ARBA" id="ARBA00023145"/>
    </source>
</evidence>
<dbReference type="AlphaFoldDB" id="A0A6P7I9Z9"/>
<dbReference type="GO" id="GO:0005576">
    <property type="term" value="C:extracellular region"/>
    <property type="evidence" value="ECO:0007669"/>
    <property type="project" value="UniProtKB-SubCell"/>
</dbReference>
<dbReference type="OrthoDB" id="8440449at2759"/>
<dbReference type="CDD" id="cd00190">
    <property type="entry name" value="Tryp_SPc"/>
    <property type="match status" value="2"/>
</dbReference>
<dbReference type="PRINTS" id="PR00722">
    <property type="entry name" value="CHYMOTRYPSIN"/>
</dbReference>
<keyword evidence="10" id="KW-1185">Reference proteome</keyword>
<gene>
    <name evidence="11" type="primary">LOC114434596</name>
</gene>
<dbReference type="PANTHER" id="PTHR24271:SF55">
    <property type="entry name" value="SERINE PROTEASE 57"/>
    <property type="match status" value="1"/>
</dbReference>
<dbReference type="FunFam" id="2.40.10.10:FF:000068">
    <property type="entry name" value="transmembrane protease serine 2"/>
    <property type="match status" value="1"/>
</dbReference>
<dbReference type="SMART" id="SM00020">
    <property type="entry name" value="Tryp_SPc"/>
    <property type="match status" value="2"/>
</dbReference>
<reference evidence="11" key="1">
    <citation type="submission" date="2025-08" db="UniProtKB">
        <authorList>
            <consortium name="RefSeq"/>
        </authorList>
    </citation>
    <scope>IDENTIFICATION</scope>
</reference>
<feature type="domain" description="Peptidase S1" evidence="9">
    <location>
        <begin position="299"/>
        <end position="522"/>
    </location>
</feature>
<accession>A0A6P7I9Z9</accession>
<dbReference type="InParanoid" id="A0A6P7I9Z9"/>
<dbReference type="FunFam" id="2.40.10.10:FF:000005">
    <property type="entry name" value="Serine protease 37"/>
    <property type="match status" value="1"/>
</dbReference>
<keyword evidence="7" id="KW-0812">Transmembrane</keyword>
<evidence type="ECO:0000256" key="7">
    <source>
        <dbReference type="SAM" id="Phobius"/>
    </source>
</evidence>
<keyword evidence="7" id="KW-0472">Membrane</keyword>
<dbReference type="InterPro" id="IPR001314">
    <property type="entry name" value="Peptidase_S1A"/>
</dbReference>
<feature type="signal peptide" evidence="8">
    <location>
        <begin position="1"/>
        <end position="17"/>
    </location>
</feature>
<keyword evidence="8" id="KW-0732">Signal</keyword>
<evidence type="ECO:0000256" key="1">
    <source>
        <dbReference type="ARBA" id="ARBA00004239"/>
    </source>
</evidence>
<dbReference type="PROSITE" id="PS50240">
    <property type="entry name" value="TRYPSIN_DOM"/>
    <property type="match status" value="2"/>
</dbReference>